<proteinExistence type="predicted"/>
<accession>A0AAV4LX70</accession>
<keyword evidence="1" id="KW-1133">Transmembrane helix</keyword>
<sequence>MTALQQKTSLTNAPTNVKEAIDWMLRLSGRDNGEFEDGNLAILGLTHSILELLKTTDQKLERAVEKTFNEATRRVMEELYRNLKDNNGYSAKYFKEFSDVEKAEGKIVDFDKWVTAVKQWIGKGSDPIGQRDGPAVMFADGLATFMGYKKGMLSNEGFAHRDNYKSAYKPDEATWAAVKASNKENECGLIFLQVVITLFPFLTVLYFNGKKKVRTDEYIVDGEWAKETLKDDNSALTKFLKAVGFDDFSQLNIMYTKAFCCVAHGATTSKVQSCSKDPCVKGSTLNGRIGTGFGELGRVMAGGNPPKTYGQFIKEIIERAKCDHVFNEFRTRLPCSKNGSTCDPSKFPLTRLFIIAIAYHIAMETSSSTKAILASTATVAGLGISAYLTYLSGILTSVGLF</sequence>
<feature type="transmembrane region" description="Helical" evidence="1">
    <location>
        <begin position="371"/>
        <end position="391"/>
    </location>
</feature>
<organism evidence="2 3">
    <name type="scientific">Babesia caballi</name>
    <dbReference type="NCBI Taxonomy" id="5871"/>
    <lineage>
        <taxon>Eukaryota</taxon>
        <taxon>Sar</taxon>
        <taxon>Alveolata</taxon>
        <taxon>Apicomplexa</taxon>
        <taxon>Aconoidasida</taxon>
        <taxon>Piroplasmida</taxon>
        <taxon>Babesiidae</taxon>
        <taxon>Babesia</taxon>
    </lineage>
</organism>
<protein>
    <submittedName>
        <fullName evidence="2">Variant erythrocyte surface antigen-1, alpha subunit</fullName>
    </submittedName>
</protein>
<keyword evidence="1" id="KW-0812">Transmembrane</keyword>
<dbReference type="Proteomes" id="UP001497744">
    <property type="component" value="Unassembled WGS sequence"/>
</dbReference>
<evidence type="ECO:0000256" key="1">
    <source>
        <dbReference type="SAM" id="Phobius"/>
    </source>
</evidence>
<dbReference type="GeneID" id="94195821"/>
<feature type="transmembrane region" description="Helical" evidence="1">
    <location>
        <begin position="188"/>
        <end position="207"/>
    </location>
</feature>
<gene>
    <name evidence="2" type="ORF">BcabD6B2_37750</name>
</gene>
<dbReference type="RefSeq" id="XP_067716409.1">
    <property type="nucleotide sequence ID" value="XM_067860308.1"/>
</dbReference>
<dbReference type="AlphaFoldDB" id="A0AAV4LX70"/>
<evidence type="ECO:0000313" key="3">
    <source>
        <dbReference type="Proteomes" id="UP001497744"/>
    </source>
</evidence>
<name>A0AAV4LX70_BABCB</name>
<keyword evidence="3" id="KW-1185">Reference proteome</keyword>
<dbReference type="EMBL" id="BPLF01000003">
    <property type="protein sequence ID" value="GIX64340.1"/>
    <property type="molecule type" value="Genomic_DNA"/>
</dbReference>
<keyword evidence="1" id="KW-0472">Membrane</keyword>
<comment type="caution">
    <text evidence="2">The sequence shown here is derived from an EMBL/GenBank/DDBJ whole genome shotgun (WGS) entry which is preliminary data.</text>
</comment>
<reference evidence="2 3" key="1">
    <citation type="submission" date="2021-06" db="EMBL/GenBank/DDBJ databases">
        <title>Genome sequence of Babesia caballi.</title>
        <authorList>
            <person name="Yamagishi J."/>
            <person name="Kidaka T."/>
            <person name="Ochi A."/>
        </authorList>
    </citation>
    <scope>NUCLEOTIDE SEQUENCE [LARGE SCALE GENOMIC DNA]</scope>
    <source>
        <strain evidence="2">USDA-D6B2</strain>
    </source>
</reference>
<evidence type="ECO:0000313" key="2">
    <source>
        <dbReference type="EMBL" id="GIX64340.1"/>
    </source>
</evidence>